<accession>A0ABT8YM66</accession>
<evidence type="ECO:0000313" key="2">
    <source>
        <dbReference type="Proteomes" id="UP001174932"/>
    </source>
</evidence>
<comment type="caution">
    <text evidence="1">The sequence shown here is derived from an EMBL/GenBank/DDBJ whole genome shotgun (WGS) entry which is preliminary data.</text>
</comment>
<evidence type="ECO:0000313" key="1">
    <source>
        <dbReference type="EMBL" id="MDO6964772.1"/>
    </source>
</evidence>
<name>A0ABT8YM66_9HYPH</name>
<reference evidence="1" key="1">
    <citation type="journal article" date="2015" name="Int. J. Syst. Evol. Microbiol.">
        <title>Rhizobium alvei sp. nov., isolated from a freshwater river.</title>
        <authorList>
            <person name="Sheu S.Y."/>
            <person name="Huang H.W."/>
            <person name="Young C.C."/>
            <person name="Chen W.M."/>
        </authorList>
    </citation>
    <scope>NUCLEOTIDE SEQUENCE</scope>
    <source>
        <strain evidence="1">TNR-22</strain>
    </source>
</reference>
<sequence>MVTKLGSSDSFSKAASTFGQFEQPWDVNNSITPTGTDLRSSSAQEELFIAKAAAIKAAPMIQGLIDLMIHPAWLARARNSTPS</sequence>
<dbReference type="RefSeq" id="WP_304376961.1">
    <property type="nucleotide sequence ID" value="NZ_JAUOZU010000008.1"/>
</dbReference>
<organism evidence="1 2">
    <name type="scientific">Rhizobium alvei</name>
    <dbReference type="NCBI Taxonomy" id="1132659"/>
    <lineage>
        <taxon>Bacteria</taxon>
        <taxon>Pseudomonadati</taxon>
        <taxon>Pseudomonadota</taxon>
        <taxon>Alphaproteobacteria</taxon>
        <taxon>Hyphomicrobiales</taxon>
        <taxon>Rhizobiaceae</taxon>
        <taxon>Rhizobium/Agrobacterium group</taxon>
        <taxon>Rhizobium</taxon>
    </lineage>
</organism>
<keyword evidence="2" id="KW-1185">Reference proteome</keyword>
<proteinExistence type="predicted"/>
<dbReference type="Proteomes" id="UP001174932">
    <property type="component" value="Unassembled WGS sequence"/>
</dbReference>
<protein>
    <submittedName>
        <fullName evidence="1">Uncharacterized protein</fullName>
    </submittedName>
</protein>
<dbReference type="EMBL" id="JAUOZU010000008">
    <property type="protein sequence ID" value="MDO6964772.1"/>
    <property type="molecule type" value="Genomic_DNA"/>
</dbReference>
<gene>
    <name evidence="1" type="ORF">Q4481_12460</name>
</gene>
<reference evidence="1" key="2">
    <citation type="submission" date="2023-07" db="EMBL/GenBank/DDBJ databases">
        <authorList>
            <person name="Shen H."/>
        </authorList>
    </citation>
    <scope>NUCLEOTIDE SEQUENCE</scope>
    <source>
        <strain evidence="1">TNR-22</strain>
    </source>
</reference>